<dbReference type="GO" id="GO:0006265">
    <property type="term" value="P:DNA topological change"/>
    <property type="evidence" value="ECO:0007669"/>
    <property type="project" value="InterPro"/>
</dbReference>
<evidence type="ECO:0000313" key="3">
    <source>
        <dbReference type="Proteomes" id="UP001160519"/>
    </source>
</evidence>
<dbReference type="GO" id="GO:0003916">
    <property type="term" value="F:DNA topoisomerase activity"/>
    <property type="evidence" value="ECO:0007669"/>
    <property type="project" value="InterPro"/>
</dbReference>
<reference evidence="2" key="1">
    <citation type="submission" date="2023-01" db="EMBL/GenBank/DDBJ databases">
        <title>Biogeochemical cycle of methane in antarctic sediments.</title>
        <authorList>
            <person name="Roldan D.M."/>
            <person name="Menes R.J."/>
        </authorList>
    </citation>
    <scope>NUCLEOTIDE SEQUENCE [LARGE SCALE GENOMIC DNA]</scope>
    <source>
        <strain evidence="2">K-2018 MAG008</strain>
    </source>
</reference>
<feature type="domain" description="DNA topoisomerase type IA zn finger" evidence="1">
    <location>
        <begin position="114"/>
        <end position="138"/>
    </location>
</feature>
<proteinExistence type="predicted"/>
<organism evidence="2 3">
    <name type="scientific">Candidatus Methylobacter titanis</name>
    <dbReference type="NCBI Taxonomy" id="3053457"/>
    <lineage>
        <taxon>Bacteria</taxon>
        <taxon>Pseudomonadati</taxon>
        <taxon>Pseudomonadota</taxon>
        <taxon>Gammaproteobacteria</taxon>
        <taxon>Methylococcales</taxon>
        <taxon>Methylococcaceae</taxon>
        <taxon>Methylobacter</taxon>
    </lineage>
</organism>
<dbReference type="EMBL" id="JAQSDF010000087">
    <property type="protein sequence ID" value="MDI1232445.1"/>
    <property type="molecule type" value="Genomic_DNA"/>
</dbReference>
<dbReference type="AlphaFoldDB" id="A0AA43Q6C0"/>
<gene>
    <name evidence="2" type="ORF">PSU93_15000</name>
</gene>
<dbReference type="SUPFAM" id="SSF57783">
    <property type="entry name" value="Zinc beta-ribbon"/>
    <property type="match status" value="2"/>
</dbReference>
<comment type="caution">
    <text evidence="2">The sequence shown here is derived from an EMBL/GenBank/DDBJ whole genome shotgun (WGS) entry which is preliminary data.</text>
</comment>
<sequence>MSHHNLSLPSMRNLYDGNNPSPFVRELIDNHYPILTDEFKGEGFQDKLANIPCSRCQTGYMVSRDSRYGSFFGCSEYPLCDHTQRACQRCGCGLQNKGQFRVCENPRCDFIEPICPECSGTLSLRKGPYGQFWGCSNYRKDAEFSCSYKEKSIDLQTAKRR</sequence>
<protein>
    <submittedName>
        <fullName evidence="2">Topoisomerase DNA-binding C4 zinc finger domain-containing protein</fullName>
    </submittedName>
</protein>
<name>A0AA43Q6C0_9GAMM</name>
<dbReference type="Proteomes" id="UP001160519">
    <property type="component" value="Unassembled WGS sequence"/>
</dbReference>
<dbReference type="GO" id="GO:0003677">
    <property type="term" value="F:DNA binding"/>
    <property type="evidence" value="ECO:0007669"/>
    <property type="project" value="UniProtKB-KW"/>
</dbReference>
<feature type="domain" description="DNA topoisomerase type IA zn finger" evidence="1">
    <location>
        <begin position="53"/>
        <end position="85"/>
    </location>
</feature>
<keyword evidence="2" id="KW-0238">DNA-binding</keyword>
<evidence type="ECO:0000259" key="1">
    <source>
        <dbReference type="Pfam" id="PF01396"/>
    </source>
</evidence>
<dbReference type="GO" id="GO:0005694">
    <property type="term" value="C:chromosome"/>
    <property type="evidence" value="ECO:0007669"/>
    <property type="project" value="InterPro"/>
</dbReference>
<accession>A0AA43Q6C0</accession>
<keyword evidence="3" id="KW-1185">Reference proteome</keyword>
<evidence type="ECO:0000313" key="2">
    <source>
        <dbReference type="EMBL" id="MDI1232445.1"/>
    </source>
</evidence>
<dbReference type="Pfam" id="PF01396">
    <property type="entry name" value="Zn_ribbon_Top1"/>
    <property type="match status" value="2"/>
</dbReference>
<dbReference type="InterPro" id="IPR013498">
    <property type="entry name" value="Topo_IA_Znf"/>
</dbReference>
<dbReference type="Gene3D" id="3.30.65.10">
    <property type="entry name" value="Bacterial Topoisomerase I, domain 1"/>
    <property type="match status" value="2"/>
</dbReference>